<evidence type="ECO:0000313" key="4">
    <source>
        <dbReference type="Proteomes" id="UP001186944"/>
    </source>
</evidence>
<feature type="compositionally biased region" description="Polar residues" evidence="1">
    <location>
        <begin position="513"/>
        <end position="535"/>
    </location>
</feature>
<sequence length="586" mass="66915">MAAAAGTKDLTNINPPDDWELNTFLLEVSDMLDEGDLRRMKSLCRGTGGFGKGVLERLTSPLDFFDLLRQTDKLSRHNLLFLQGLIWSIGRKDIHKRFVSFGREIKEVLHFFAPKDSPAHVARLLRVPESFVFIGGIEPSSSLLITFMVPEDVLYIMLELTDEEQKGLVLYDVDNIVIDDKAVSLKGAPLSDSRLDEVSESRMLLEKGLKQEKEIESLQIKLFEANKALKQHRTLNSAQAEVWLILLSFLYRLFCATARSRLSPQIPSFKTITAQYLQRRMLRICREQGYNEDIICNLMDATATIVMEYVRIKEEVATTALMQTLKTLQNENVVLQYKIENLLFRCSVKGDDKILSETDEFFLSHVLRRRPVALNVKIETVEHQIDRDHLTKVLKTLSKSMTRIERMKILNHSRLTQEEKTFVQDSPDQLLLAMLNKETQSTGVDISAWLKNILLPLGNQKLLQKGLDMINTDTKSNTSSQYKKKRARSVGPDVHIRKGEHVTSLHGEKSPTDRQGTTSKSKSEASCENSTQNNEQLNEKMDKMVEMMNAMQRDIAVLNANNSYSPLSFLSNENKFRNILNQDIFS</sequence>
<dbReference type="SMART" id="SM00031">
    <property type="entry name" value="DED"/>
    <property type="match status" value="1"/>
</dbReference>
<keyword evidence="4" id="KW-1185">Reference proteome</keyword>
<dbReference type="AlphaFoldDB" id="A0AA88XP81"/>
<dbReference type="Proteomes" id="UP001186944">
    <property type="component" value="Unassembled WGS sequence"/>
</dbReference>
<dbReference type="InterPro" id="IPR001875">
    <property type="entry name" value="DED_dom"/>
</dbReference>
<protein>
    <recommendedName>
        <fullName evidence="2">DED domain-containing protein</fullName>
    </recommendedName>
</protein>
<proteinExistence type="predicted"/>
<dbReference type="EMBL" id="VSWD01000013">
    <property type="protein sequence ID" value="KAK3084900.1"/>
    <property type="molecule type" value="Genomic_DNA"/>
</dbReference>
<dbReference type="Gene3D" id="1.10.533.10">
    <property type="entry name" value="Death Domain, Fas"/>
    <property type="match status" value="1"/>
</dbReference>
<reference evidence="3" key="1">
    <citation type="submission" date="2019-08" db="EMBL/GenBank/DDBJ databases">
        <title>The improved chromosome-level genome for the pearl oyster Pinctada fucata martensii using PacBio sequencing and Hi-C.</title>
        <authorList>
            <person name="Zheng Z."/>
        </authorList>
    </citation>
    <scope>NUCLEOTIDE SEQUENCE</scope>
    <source>
        <strain evidence="3">ZZ-2019</strain>
        <tissue evidence="3">Adductor muscle</tissue>
    </source>
</reference>
<evidence type="ECO:0000259" key="2">
    <source>
        <dbReference type="PROSITE" id="PS50168"/>
    </source>
</evidence>
<dbReference type="SUPFAM" id="SSF47986">
    <property type="entry name" value="DEATH domain"/>
    <property type="match status" value="1"/>
</dbReference>
<feature type="region of interest" description="Disordered" evidence="1">
    <location>
        <begin position="472"/>
        <end position="535"/>
    </location>
</feature>
<dbReference type="Pfam" id="PF01335">
    <property type="entry name" value="DED"/>
    <property type="match status" value="1"/>
</dbReference>
<feature type="domain" description="DED" evidence="2">
    <location>
        <begin position="20"/>
        <end position="100"/>
    </location>
</feature>
<evidence type="ECO:0000313" key="3">
    <source>
        <dbReference type="EMBL" id="KAK3084900.1"/>
    </source>
</evidence>
<organism evidence="3 4">
    <name type="scientific">Pinctada imbricata</name>
    <name type="common">Atlantic pearl-oyster</name>
    <name type="synonym">Pinctada martensii</name>
    <dbReference type="NCBI Taxonomy" id="66713"/>
    <lineage>
        <taxon>Eukaryota</taxon>
        <taxon>Metazoa</taxon>
        <taxon>Spiralia</taxon>
        <taxon>Lophotrochozoa</taxon>
        <taxon>Mollusca</taxon>
        <taxon>Bivalvia</taxon>
        <taxon>Autobranchia</taxon>
        <taxon>Pteriomorphia</taxon>
        <taxon>Pterioida</taxon>
        <taxon>Pterioidea</taxon>
        <taxon>Pteriidae</taxon>
        <taxon>Pinctada</taxon>
    </lineage>
</organism>
<feature type="compositionally biased region" description="Polar residues" evidence="1">
    <location>
        <begin position="472"/>
        <end position="481"/>
    </location>
</feature>
<gene>
    <name evidence="3" type="ORF">FSP39_021086</name>
</gene>
<dbReference type="PROSITE" id="PS50168">
    <property type="entry name" value="DED"/>
    <property type="match status" value="1"/>
</dbReference>
<dbReference type="GO" id="GO:0042981">
    <property type="term" value="P:regulation of apoptotic process"/>
    <property type="evidence" value="ECO:0007669"/>
    <property type="project" value="InterPro"/>
</dbReference>
<feature type="compositionally biased region" description="Basic and acidic residues" evidence="1">
    <location>
        <begin position="494"/>
        <end position="512"/>
    </location>
</feature>
<name>A0AA88XP81_PINIB</name>
<evidence type="ECO:0000256" key="1">
    <source>
        <dbReference type="SAM" id="MobiDB-lite"/>
    </source>
</evidence>
<dbReference type="CDD" id="cd00045">
    <property type="entry name" value="DED"/>
    <property type="match status" value="1"/>
</dbReference>
<comment type="caution">
    <text evidence="3">The sequence shown here is derived from an EMBL/GenBank/DDBJ whole genome shotgun (WGS) entry which is preliminary data.</text>
</comment>
<accession>A0AA88XP81</accession>
<dbReference type="InterPro" id="IPR011029">
    <property type="entry name" value="DEATH-like_dom_sf"/>
</dbReference>